<organism evidence="11 12">
    <name type="scientific">Catenisphaera adipataccumulans</name>
    <dbReference type="NCBI Taxonomy" id="700500"/>
    <lineage>
        <taxon>Bacteria</taxon>
        <taxon>Bacillati</taxon>
        <taxon>Bacillota</taxon>
        <taxon>Erysipelotrichia</taxon>
        <taxon>Erysipelotrichales</taxon>
        <taxon>Erysipelotrichaceae</taxon>
        <taxon>Catenisphaera</taxon>
    </lineage>
</organism>
<sequence length="201" mass="21715">MERLISLLIGYLFGCFLTAELVARIYAHTSAFSLGGTNNPGMANVMHQLGLVPGLLVLAGDLLKCILAMAIVQTLFAPHICVLYVGLGCTLGHDFPFWTKGKGGKGVAVTCIAVFLFEHFWGGAAVLTGAAIVLLTKYLCIGGVAIPALCIVPFWLKYGTETGLIMIFLTLLMLQRHYSRIKGIFTGETEKTDLIKKIRGH</sequence>
<dbReference type="AlphaFoldDB" id="A0A7W8CWW0"/>
<keyword evidence="9" id="KW-1208">Phospholipid metabolism</keyword>
<feature type="transmembrane region" description="Helical" evidence="10">
    <location>
        <begin position="66"/>
        <end position="87"/>
    </location>
</feature>
<keyword evidence="11" id="KW-0012">Acyltransferase</keyword>
<feature type="transmembrane region" description="Helical" evidence="10">
    <location>
        <begin position="107"/>
        <end position="131"/>
    </location>
</feature>
<dbReference type="RefSeq" id="WP_183328318.1">
    <property type="nucleotide sequence ID" value="NZ_JACHHK010000003.1"/>
</dbReference>
<evidence type="ECO:0000256" key="2">
    <source>
        <dbReference type="ARBA" id="ARBA00022516"/>
    </source>
</evidence>
<name>A0A7W8CWW0_9FIRM</name>
<dbReference type="GO" id="GO:0008654">
    <property type="term" value="P:phospholipid biosynthetic process"/>
    <property type="evidence" value="ECO:0007669"/>
    <property type="project" value="UniProtKB-KW"/>
</dbReference>
<evidence type="ECO:0000256" key="8">
    <source>
        <dbReference type="ARBA" id="ARBA00023209"/>
    </source>
</evidence>
<protein>
    <submittedName>
        <fullName evidence="11">Glycerol-3-phosphate acyltransferase PlsY</fullName>
        <ecNumber evidence="11">2.3.1.15</ecNumber>
    </submittedName>
</protein>
<evidence type="ECO:0000256" key="4">
    <source>
        <dbReference type="ARBA" id="ARBA00022692"/>
    </source>
</evidence>
<keyword evidence="7 10" id="KW-0472">Membrane</keyword>
<dbReference type="SMART" id="SM01207">
    <property type="entry name" value="G3P_acyltransf"/>
    <property type="match status" value="1"/>
</dbReference>
<evidence type="ECO:0000256" key="5">
    <source>
        <dbReference type="ARBA" id="ARBA00022989"/>
    </source>
</evidence>
<keyword evidence="3 11" id="KW-0808">Transferase</keyword>
<dbReference type="InterPro" id="IPR003811">
    <property type="entry name" value="G3P_acylTferase_PlsY"/>
</dbReference>
<dbReference type="GO" id="GO:0005886">
    <property type="term" value="C:plasma membrane"/>
    <property type="evidence" value="ECO:0007669"/>
    <property type="project" value="InterPro"/>
</dbReference>
<dbReference type="EC" id="2.3.1.15" evidence="11"/>
<dbReference type="PANTHER" id="PTHR30309">
    <property type="entry name" value="INNER MEMBRANE PROTEIN YGIH"/>
    <property type="match status" value="1"/>
</dbReference>
<comment type="caution">
    <text evidence="11">The sequence shown here is derived from an EMBL/GenBank/DDBJ whole genome shotgun (WGS) entry which is preliminary data.</text>
</comment>
<dbReference type="Pfam" id="PF02660">
    <property type="entry name" value="G3P_acyltransf"/>
    <property type="match status" value="1"/>
</dbReference>
<proteinExistence type="predicted"/>
<keyword evidence="1" id="KW-1003">Cell membrane</keyword>
<evidence type="ECO:0000313" key="11">
    <source>
        <dbReference type="EMBL" id="MBB5183066.1"/>
    </source>
</evidence>
<keyword evidence="12" id="KW-1185">Reference proteome</keyword>
<keyword evidence="5 10" id="KW-1133">Transmembrane helix</keyword>
<evidence type="ECO:0000256" key="6">
    <source>
        <dbReference type="ARBA" id="ARBA00023098"/>
    </source>
</evidence>
<dbReference type="GO" id="GO:0004366">
    <property type="term" value="F:glycerol-3-phosphate O-acyltransferase activity"/>
    <property type="evidence" value="ECO:0007669"/>
    <property type="project" value="UniProtKB-EC"/>
</dbReference>
<gene>
    <name evidence="11" type="ORF">HNQ47_001086</name>
</gene>
<evidence type="ECO:0000256" key="3">
    <source>
        <dbReference type="ARBA" id="ARBA00022679"/>
    </source>
</evidence>
<evidence type="ECO:0000313" key="12">
    <source>
        <dbReference type="Proteomes" id="UP000539953"/>
    </source>
</evidence>
<accession>A0A7W8CWW0</accession>
<keyword evidence="8" id="KW-0594">Phospholipid biosynthesis</keyword>
<feature type="transmembrane region" description="Helical" evidence="10">
    <location>
        <begin position="138"/>
        <end position="156"/>
    </location>
</feature>
<feature type="transmembrane region" description="Helical" evidence="10">
    <location>
        <begin position="43"/>
        <end position="59"/>
    </location>
</feature>
<keyword evidence="2" id="KW-0444">Lipid biosynthesis</keyword>
<evidence type="ECO:0000256" key="10">
    <source>
        <dbReference type="SAM" id="Phobius"/>
    </source>
</evidence>
<keyword evidence="6" id="KW-0443">Lipid metabolism</keyword>
<reference evidence="11 12" key="1">
    <citation type="submission" date="2020-08" db="EMBL/GenBank/DDBJ databases">
        <title>Genomic Encyclopedia of Type Strains, Phase IV (KMG-IV): sequencing the most valuable type-strain genomes for metagenomic binning, comparative biology and taxonomic classification.</title>
        <authorList>
            <person name="Goeker M."/>
        </authorList>
    </citation>
    <scope>NUCLEOTIDE SEQUENCE [LARGE SCALE GENOMIC DNA]</scope>
    <source>
        <strain evidence="11 12">DSM 25799</strain>
    </source>
</reference>
<dbReference type="GO" id="GO:0043772">
    <property type="term" value="F:acyl-phosphate glycerol-3-phosphate acyltransferase activity"/>
    <property type="evidence" value="ECO:0007669"/>
    <property type="project" value="InterPro"/>
</dbReference>
<evidence type="ECO:0000256" key="9">
    <source>
        <dbReference type="ARBA" id="ARBA00023264"/>
    </source>
</evidence>
<evidence type="ECO:0000256" key="1">
    <source>
        <dbReference type="ARBA" id="ARBA00022475"/>
    </source>
</evidence>
<dbReference type="Proteomes" id="UP000539953">
    <property type="component" value="Unassembled WGS sequence"/>
</dbReference>
<dbReference type="PANTHER" id="PTHR30309:SF0">
    <property type="entry name" value="GLYCEROL-3-PHOSPHATE ACYLTRANSFERASE-RELATED"/>
    <property type="match status" value="1"/>
</dbReference>
<dbReference type="EMBL" id="JACHHK010000003">
    <property type="protein sequence ID" value="MBB5183066.1"/>
    <property type="molecule type" value="Genomic_DNA"/>
</dbReference>
<evidence type="ECO:0000256" key="7">
    <source>
        <dbReference type="ARBA" id="ARBA00023136"/>
    </source>
</evidence>
<keyword evidence="4 10" id="KW-0812">Transmembrane</keyword>